<evidence type="ECO:0000256" key="3">
    <source>
        <dbReference type="ARBA" id="ARBA00022679"/>
    </source>
</evidence>
<dbReference type="RefSeq" id="XP_002736321.2">
    <property type="nucleotide sequence ID" value="XM_002736275.2"/>
</dbReference>
<evidence type="ECO:0000259" key="12">
    <source>
        <dbReference type="PROSITE" id="PS50103"/>
    </source>
</evidence>
<reference evidence="14" key="1">
    <citation type="submission" date="2025-08" db="UniProtKB">
        <authorList>
            <consortium name="RefSeq"/>
        </authorList>
    </citation>
    <scope>IDENTIFICATION</scope>
    <source>
        <tissue evidence="14">Testes</tissue>
    </source>
</reference>
<dbReference type="PANTHER" id="PTHR10631:SF3">
    <property type="entry name" value="TRNA (GUANINE(26)-N(2))-DIMETHYLTRANSFERASE"/>
    <property type="match status" value="1"/>
</dbReference>
<dbReference type="Gene3D" id="3.30.56.70">
    <property type="entry name" value="N2,N2-dimethylguanosine tRNA methyltransferase, C-terminal domain"/>
    <property type="match status" value="1"/>
</dbReference>
<keyword evidence="9" id="KW-0863">Zinc-finger</keyword>
<evidence type="ECO:0000256" key="7">
    <source>
        <dbReference type="ARBA" id="ARBA00039099"/>
    </source>
</evidence>
<keyword evidence="13" id="KW-1185">Reference proteome</keyword>
<dbReference type="Proteomes" id="UP000694865">
    <property type="component" value="Unplaced"/>
</dbReference>
<evidence type="ECO:0000256" key="4">
    <source>
        <dbReference type="ARBA" id="ARBA00022691"/>
    </source>
</evidence>
<dbReference type="SMART" id="SM00356">
    <property type="entry name" value="ZnF_C3H1"/>
    <property type="match status" value="1"/>
</dbReference>
<evidence type="ECO:0000313" key="14">
    <source>
        <dbReference type="RefSeq" id="XP_002736321.2"/>
    </source>
</evidence>
<evidence type="ECO:0000256" key="5">
    <source>
        <dbReference type="ARBA" id="ARBA00022694"/>
    </source>
</evidence>
<dbReference type="CDD" id="cd02440">
    <property type="entry name" value="AdoMet_MTases"/>
    <property type="match status" value="1"/>
</dbReference>
<feature type="zinc finger region" description="C3H1-type" evidence="9">
    <location>
        <begin position="687"/>
        <end position="714"/>
    </location>
</feature>
<dbReference type="Gene3D" id="3.40.50.150">
    <property type="entry name" value="Vaccinia Virus protein VP39"/>
    <property type="match status" value="1"/>
</dbReference>
<evidence type="ECO:0000256" key="1">
    <source>
        <dbReference type="ARBA" id="ARBA00022555"/>
    </source>
</evidence>
<dbReference type="InterPro" id="IPR029063">
    <property type="entry name" value="SAM-dependent_MTases_sf"/>
</dbReference>
<dbReference type="PROSITE" id="PS51626">
    <property type="entry name" value="SAM_MT_TRM1"/>
    <property type="match status" value="1"/>
</dbReference>
<gene>
    <name evidence="14" type="primary">LOC100377630</name>
</gene>
<keyword evidence="1 10" id="KW-0820">tRNA-binding</keyword>
<feature type="compositionally biased region" description="Polar residues" evidence="11">
    <location>
        <begin position="210"/>
        <end position="225"/>
    </location>
</feature>
<evidence type="ECO:0000256" key="8">
    <source>
        <dbReference type="ARBA" id="ARBA00051897"/>
    </source>
</evidence>
<evidence type="ECO:0000256" key="6">
    <source>
        <dbReference type="ARBA" id="ARBA00022884"/>
    </source>
</evidence>
<keyword evidence="2 10" id="KW-0489">Methyltransferase</keyword>
<dbReference type="InterPro" id="IPR042296">
    <property type="entry name" value="tRNA_met_Trm1_C"/>
</dbReference>
<evidence type="ECO:0000256" key="9">
    <source>
        <dbReference type="PROSITE-ProRule" id="PRU00723"/>
    </source>
</evidence>
<name>A0ABM0GSE0_SACKO</name>
<feature type="domain" description="C3H1-type" evidence="12">
    <location>
        <begin position="687"/>
        <end position="714"/>
    </location>
</feature>
<keyword evidence="5 10" id="KW-0819">tRNA processing</keyword>
<accession>A0ABM0GSE0</accession>
<evidence type="ECO:0000256" key="2">
    <source>
        <dbReference type="ARBA" id="ARBA00022603"/>
    </source>
</evidence>
<comment type="catalytic activity">
    <reaction evidence="8">
        <text>guanosine(26) in tRNA + 2 S-adenosyl-L-methionine = N(2)-dimethylguanosine(26) in tRNA + 2 S-adenosyl-L-homocysteine + 2 H(+)</text>
        <dbReference type="Rhea" id="RHEA:43140"/>
        <dbReference type="Rhea" id="RHEA-COMP:10359"/>
        <dbReference type="Rhea" id="RHEA-COMP:10360"/>
        <dbReference type="ChEBI" id="CHEBI:15378"/>
        <dbReference type="ChEBI" id="CHEBI:57856"/>
        <dbReference type="ChEBI" id="CHEBI:59789"/>
        <dbReference type="ChEBI" id="CHEBI:74269"/>
        <dbReference type="ChEBI" id="CHEBI:74513"/>
        <dbReference type="EC" id="2.1.1.216"/>
    </reaction>
</comment>
<dbReference type="PROSITE" id="PS50103">
    <property type="entry name" value="ZF_C3H1"/>
    <property type="match status" value="1"/>
</dbReference>
<feature type="compositionally biased region" description="Polar residues" evidence="11">
    <location>
        <begin position="186"/>
        <end position="201"/>
    </location>
</feature>
<keyword evidence="9" id="KW-0479">Metal-binding</keyword>
<keyword evidence="9" id="KW-0862">Zinc</keyword>
<dbReference type="GeneID" id="100377630"/>
<protein>
    <recommendedName>
        <fullName evidence="7">tRNA (guanine(26)-N(2))-dimethyltransferase</fullName>
        <ecNumber evidence="7">2.1.1.216</ecNumber>
    </recommendedName>
</protein>
<feature type="region of interest" description="Disordered" evidence="11">
    <location>
        <begin position="123"/>
        <end position="233"/>
    </location>
</feature>
<evidence type="ECO:0000256" key="10">
    <source>
        <dbReference type="PROSITE-ProRule" id="PRU00958"/>
    </source>
</evidence>
<keyword evidence="3 10" id="KW-0808">Transferase</keyword>
<feature type="compositionally biased region" description="Basic and acidic residues" evidence="11">
    <location>
        <begin position="123"/>
        <end position="184"/>
    </location>
</feature>
<proteinExistence type="inferred from homology"/>
<keyword evidence="6 10" id="KW-0694">RNA-binding</keyword>
<dbReference type="InterPro" id="IPR000571">
    <property type="entry name" value="Znf_CCCH"/>
</dbReference>
<sequence>MLSAVAKIPKKLFTICLQQKIFNRRINCTRNLTCSYKKVFSKLSRILQKVPERKMATQSPETQTINGKEYYTVTEGKAEILFPSSNEVFYNPVQEFNRDLTIAVIGLYAEEFLKTQDIQVKYPGDKDEETQNKESINRKSTEKLHDTSNVKAANQKDDTSTVKPTNQKDDTSTVKPTNQKDDISTVKPTNQKNDTSTVKPTNQKDDISTVKPTNQKNDTSTVKPTNQKDDDKHIKTLQPGELCEAGISILEGLSASGLRSIRFAKEIAGVKQIVANDFAAEAVESIKNNVRHNKVDGMVTASHADAALLMYQHRNPYDRYDVIDLDPYGSPSQFLDSAVQAVKDDGILCITCTDMAVLCGNHGETAYSKYGGMALHTKYGHEMALRIVLHSIESHANRYHRYIEPLLCISVDFYIRLFIRVHTGQAEVKKSASKRAMVYNCVHCETYHLQRMGKCIQTEKSLKYCPASGPPVGSSCEHCGGRFQIGGPMWAEPLHNMEFVTKLLRRVERNPGRFLTSDRIIGLLNVVSEELPDCPLYYIVGKMCNVLHCSCPSLIQLRSAILHAGYEVSLSHASPEAIKTSAPSDVIWDIMRAWVKLHPVKQERLKEGNPATKILSKEPSIEVSFTTLPSANPRSRKFKLVRFPENPQKYWGPKARAKRKGGSEPIIEKRARLQGKRGPVEGYIERDLKSYPCKRFKKGKCDLGDRCKYSHADSMCHSRDNEV</sequence>
<comment type="similarity">
    <text evidence="10">Belongs to the class I-like SAM-binding methyltransferase superfamily. Trm1 family.</text>
</comment>
<keyword evidence="4 10" id="KW-0949">S-adenosyl-L-methionine</keyword>
<dbReference type="SUPFAM" id="SSF53335">
    <property type="entry name" value="S-adenosyl-L-methionine-dependent methyltransferases"/>
    <property type="match status" value="1"/>
</dbReference>
<dbReference type="PANTHER" id="PTHR10631">
    <property type="entry name" value="N 2 ,N 2 -DIMETHYLGUANOSINE TRNA METHYLTRANSFERASE"/>
    <property type="match status" value="1"/>
</dbReference>
<dbReference type="EC" id="2.1.1.216" evidence="7"/>
<dbReference type="InterPro" id="IPR002905">
    <property type="entry name" value="Trm1"/>
</dbReference>
<evidence type="ECO:0000313" key="13">
    <source>
        <dbReference type="Proteomes" id="UP000694865"/>
    </source>
</evidence>
<organism evidence="13 14">
    <name type="scientific">Saccoglossus kowalevskii</name>
    <name type="common">Acorn worm</name>
    <dbReference type="NCBI Taxonomy" id="10224"/>
    <lineage>
        <taxon>Eukaryota</taxon>
        <taxon>Metazoa</taxon>
        <taxon>Hemichordata</taxon>
        <taxon>Enteropneusta</taxon>
        <taxon>Harrimaniidae</taxon>
        <taxon>Saccoglossus</taxon>
    </lineage>
</organism>
<dbReference type="Pfam" id="PF00642">
    <property type="entry name" value="zf-CCCH"/>
    <property type="match status" value="1"/>
</dbReference>
<dbReference type="NCBIfam" id="TIGR00308">
    <property type="entry name" value="TRM1"/>
    <property type="match status" value="1"/>
</dbReference>
<evidence type="ECO:0000256" key="11">
    <source>
        <dbReference type="SAM" id="MobiDB-lite"/>
    </source>
</evidence>
<dbReference type="Pfam" id="PF02005">
    <property type="entry name" value="TRM"/>
    <property type="match status" value="1"/>
</dbReference>